<evidence type="ECO:0000256" key="1">
    <source>
        <dbReference type="SAM" id="MobiDB-lite"/>
    </source>
</evidence>
<feature type="region of interest" description="Disordered" evidence="1">
    <location>
        <begin position="1"/>
        <end position="46"/>
    </location>
</feature>
<organism evidence="2 3">
    <name type="scientific">Hydrogenivirga caldilitoris</name>
    <dbReference type="NCBI Taxonomy" id="246264"/>
    <lineage>
        <taxon>Bacteria</taxon>
        <taxon>Pseudomonadati</taxon>
        <taxon>Aquificota</taxon>
        <taxon>Aquificia</taxon>
        <taxon>Aquificales</taxon>
        <taxon>Aquificaceae</taxon>
        <taxon>Hydrogenivirga</taxon>
    </lineage>
</organism>
<dbReference type="Proteomes" id="UP000267841">
    <property type="component" value="Unassembled WGS sequence"/>
</dbReference>
<keyword evidence="3" id="KW-1185">Reference proteome</keyword>
<sequence>MEEKPKIEPTVPVEPIDPDVHPEWEPRRLCPDQKIDHTVPDEPTEP</sequence>
<feature type="compositionally biased region" description="Basic and acidic residues" evidence="1">
    <location>
        <begin position="18"/>
        <end position="40"/>
    </location>
</feature>
<proteinExistence type="predicted"/>
<name>A0A497XS04_9AQUI</name>
<comment type="caution">
    <text evidence="2">The sequence shown here is derived from an EMBL/GenBank/DDBJ whole genome shotgun (WGS) entry which is preliminary data.</text>
</comment>
<reference evidence="2 3" key="1">
    <citation type="submission" date="2018-10" db="EMBL/GenBank/DDBJ databases">
        <title>Genomic Encyclopedia of Archaeal and Bacterial Type Strains, Phase II (KMG-II): from individual species to whole genera.</title>
        <authorList>
            <person name="Goeker M."/>
        </authorList>
    </citation>
    <scope>NUCLEOTIDE SEQUENCE [LARGE SCALE GENOMIC DNA]</scope>
    <source>
        <strain evidence="2 3">DSM 16510</strain>
    </source>
</reference>
<protein>
    <submittedName>
        <fullName evidence="2">Uncharacterized protein</fullName>
    </submittedName>
</protein>
<evidence type="ECO:0000313" key="3">
    <source>
        <dbReference type="Proteomes" id="UP000267841"/>
    </source>
</evidence>
<dbReference type="RefSeq" id="WP_170144762.1">
    <property type="nucleotide sequence ID" value="NZ_RCCJ01000001.1"/>
</dbReference>
<dbReference type="AlphaFoldDB" id="A0A497XS04"/>
<dbReference type="EMBL" id="RCCJ01000001">
    <property type="protein sequence ID" value="RLJ70940.1"/>
    <property type="molecule type" value="Genomic_DNA"/>
</dbReference>
<accession>A0A497XS04</accession>
<gene>
    <name evidence="2" type="ORF">BCF55_1228</name>
</gene>
<evidence type="ECO:0000313" key="2">
    <source>
        <dbReference type="EMBL" id="RLJ70940.1"/>
    </source>
</evidence>